<dbReference type="GeneID" id="83208086"/>
<evidence type="ECO:0000313" key="2">
    <source>
        <dbReference type="EMBL" id="KAJ8663425.1"/>
    </source>
</evidence>
<name>A0AAD7Y452_9FUNG</name>
<keyword evidence="3" id="KW-1185">Reference proteome</keyword>
<evidence type="ECO:0000256" key="1">
    <source>
        <dbReference type="SAM" id="MobiDB-lite"/>
    </source>
</evidence>
<feature type="region of interest" description="Disordered" evidence="1">
    <location>
        <begin position="208"/>
        <end position="233"/>
    </location>
</feature>
<feature type="compositionally biased region" description="Basic and acidic residues" evidence="1">
    <location>
        <begin position="223"/>
        <end position="232"/>
    </location>
</feature>
<feature type="compositionally biased region" description="Acidic residues" evidence="1">
    <location>
        <begin position="213"/>
        <end position="222"/>
    </location>
</feature>
<reference evidence="2 3" key="1">
    <citation type="submission" date="2023-03" db="EMBL/GenBank/DDBJ databases">
        <title>Genome sequence of Lichtheimia ornata CBS 291.66.</title>
        <authorList>
            <person name="Mohabir J.T."/>
            <person name="Shea T.P."/>
            <person name="Kurbessoian T."/>
            <person name="Berby B."/>
            <person name="Fontaine J."/>
            <person name="Livny J."/>
            <person name="Gnirke A."/>
            <person name="Stajich J.E."/>
            <person name="Cuomo C.A."/>
        </authorList>
    </citation>
    <scope>NUCLEOTIDE SEQUENCE [LARGE SCALE GENOMIC DNA]</scope>
    <source>
        <strain evidence="2">CBS 291.66</strain>
    </source>
</reference>
<organism evidence="2 3">
    <name type="scientific">Lichtheimia ornata</name>
    <dbReference type="NCBI Taxonomy" id="688661"/>
    <lineage>
        <taxon>Eukaryota</taxon>
        <taxon>Fungi</taxon>
        <taxon>Fungi incertae sedis</taxon>
        <taxon>Mucoromycota</taxon>
        <taxon>Mucoromycotina</taxon>
        <taxon>Mucoromycetes</taxon>
        <taxon>Mucorales</taxon>
        <taxon>Lichtheimiaceae</taxon>
        <taxon>Lichtheimia</taxon>
    </lineage>
</organism>
<gene>
    <name evidence="2" type="ORF">O0I10_000664</name>
</gene>
<accession>A0AAD7Y452</accession>
<feature type="region of interest" description="Disordered" evidence="1">
    <location>
        <begin position="1"/>
        <end position="33"/>
    </location>
</feature>
<feature type="region of interest" description="Disordered" evidence="1">
    <location>
        <begin position="51"/>
        <end position="87"/>
    </location>
</feature>
<sequence>MSTADRPPITSNTTESTITDQSRDMQVPDATMQGSTWQAPIVTTSNTALQSDHDATHHNNSNKSYDTTSSLSTPQNTTDLSTPRRPMEDFSTWSTRDEQLLHSVIQHIPFALTAAGDGDQWALVARTCNKELGQLVNTPSPSFDSGAEAKERFKILMAAHAALVHNHVHRIDFLPIYEQYGRIRSMMEYCYSLYVKSGNKPDELLRKRKRDQDEEWGIPNEEDGSKGERQGERMNGSIDTLKHQLRESQDHAERSLKEMEWKQGQHFENMNRQLSDMVELDQRAAAICRDNDDQLEEVMKTHSRRMRTMLNKSNDRIRFILDKYSESMRGWSEVQQREQTRWNIMHDGWMKMRKSFLELQVQMFEHHQRLERVRMDTMRQLMKDS</sequence>
<protein>
    <submittedName>
        <fullName evidence="2">Uncharacterized protein</fullName>
    </submittedName>
</protein>
<dbReference type="RefSeq" id="XP_058348337.1">
    <property type="nucleotide sequence ID" value="XM_058480773.1"/>
</dbReference>
<dbReference type="EMBL" id="JARTCD010000002">
    <property type="protein sequence ID" value="KAJ8663425.1"/>
    <property type="molecule type" value="Genomic_DNA"/>
</dbReference>
<comment type="caution">
    <text evidence="2">The sequence shown here is derived from an EMBL/GenBank/DDBJ whole genome shotgun (WGS) entry which is preliminary data.</text>
</comment>
<proteinExistence type="predicted"/>
<feature type="compositionally biased region" description="Polar residues" evidence="1">
    <location>
        <begin position="58"/>
        <end position="81"/>
    </location>
</feature>
<dbReference type="AlphaFoldDB" id="A0AAD7Y452"/>
<evidence type="ECO:0000313" key="3">
    <source>
        <dbReference type="Proteomes" id="UP001234581"/>
    </source>
</evidence>
<dbReference type="Proteomes" id="UP001234581">
    <property type="component" value="Unassembled WGS sequence"/>
</dbReference>
<feature type="compositionally biased region" description="Polar residues" evidence="1">
    <location>
        <begin position="1"/>
        <end position="20"/>
    </location>
</feature>